<reference evidence="2 3" key="1">
    <citation type="submission" date="2019-06" db="EMBL/GenBank/DDBJ databases">
        <title>Draft genome sequence of the filamentous fungus Phialemoniopsis curvata isolated from diesel fuel.</title>
        <authorList>
            <person name="Varaljay V.A."/>
            <person name="Lyon W.J."/>
            <person name="Crouch A.L."/>
            <person name="Drake C.E."/>
            <person name="Hollomon J.M."/>
            <person name="Nadeau L.J."/>
            <person name="Nunn H.S."/>
            <person name="Stevenson B.S."/>
            <person name="Bojanowski C.L."/>
            <person name="Crookes-Goodson W.J."/>
        </authorList>
    </citation>
    <scope>NUCLEOTIDE SEQUENCE [LARGE SCALE GENOMIC DNA]</scope>
    <source>
        <strain evidence="2 3">D216</strain>
    </source>
</reference>
<dbReference type="GeneID" id="41969480"/>
<keyword evidence="3" id="KW-1185">Reference proteome</keyword>
<dbReference type="AlphaFoldDB" id="A0A507AKH3"/>
<dbReference type="RefSeq" id="XP_030989141.1">
    <property type="nucleotide sequence ID" value="XM_031136179.1"/>
</dbReference>
<dbReference type="EMBL" id="SKBQ01000008">
    <property type="protein sequence ID" value="TPX07497.1"/>
    <property type="molecule type" value="Genomic_DNA"/>
</dbReference>
<accession>A0A507AKH3</accession>
<gene>
    <name evidence="1" type="ORF">E0L32_002033</name>
    <name evidence="2" type="ORF">E0L32_002100</name>
</gene>
<protein>
    <submittedName>
        <fullName evidence="2">Uncharacterized protein</fullName>
    </submittedName>
</protein>
<dbReference type="InParanoid" id="A0A507AKH3"/>
<name>A0A507AKH3_9PEZI</name>
<dbReference type="Proteomes" id="UP000319257">
    <property type="component" value="Unassembled WGS sequence"/>
</dbReference>
<evidence type="ECO:0000313" key="3">
    <source>
        <dbReference type="Proteomes" id="UP000319257"/>
    </source>
</evidence>
<proteinExistence type="predicted"/>
<dbReference type="EMBL" id="SKBQ01000008">
    <property type="protein sequence ID" value="TPX07430.1"/>
    <property type="molecule type" value="Genomic_DNA"/>
</dbReference>
<organism evidence="2 3">
    <name type="scientific">Thyridium curvatum</name>
    <dbReference type="NCBI Taxonomy" id="1093900"/>
    <lineage>
        <taxon>Eukaryota</taxon>
        <taxon>Fungi</taxon>
        <taxon>Dikarya</taxon>
        <taxon>Ascomycota</taxon>
        <taxon>Pezizomycotina</taxon>
        <taxon>Sordariomycetes</taxon>
        <taxon>Sordariomycetidae</taxon>
        <taxon>Thyridiales</taxon>
        <taxon>Thyridiaceae</taxon>
        <taxon>Thyridium</taxon>
    </lineage>
</organism>
<dbReference type="OrthoDB" id="4579997at2759"/>
<sequence length="380" mass="42480">MLHHHCPDLRALYVEYPPTRRHPTGNEHANKLHNAHPTCRTLDFELFVNLTELSLLRLSGDLRLWRQKILKIILHSPNLTKLGLSIGYATTVHLGDNTSPSSEARIETGFFDDLCGDYHASGTRRLHLKTFHFGSGIPIRDAMSLGNLTDPTFLEEIIVDQGRLDVSALLQNVILREMTPRLRRLLIVNSCEHKAKKEILRLLEAGGLLPQLALYLYTGLTRDIIEFPGRQDGSVLRSRMVKVEVDGLPDGLDGIAADLDGQVPEGLCLLAILDRDPAPALESVTGFINKFSEVAQQFPKLNQVLIELSFGSETPSLSRHDLTRTAELLASNVPQLCYIHLCGVFWKVCTSLDEGPEVVELDFSDLEEIELFKMICDGLH</sequence>
<evidence type="ECO:0000313" key="1">
    <source>
        <dbReference type="EMBL" id="TPX07430.1"/>
    </source>
</evidence>
<evidence type="ECO:0000313" key="2">
    <source>
        <dbReference type="EMBL" id="TPX07497.1"/>
    </source>
</evidence>
<comment type="caution">
    <text evidence="2">The sequence shown here is derived from an EMBL/GenBank/DDBJ whole genome shotgun (WGS) entry which is preliminary data.</text>
</comment>